<dbReference type="PANTHER" id="PTHR43557">
    <property type="entry name" value="APOPTOSIS-INDUCING FACTOR 1"/>
    <property type="match status" value="1"/>
</dbReference>
<dbReference type="Pfam" id="PF21791">
    <property type="entry name" value="MDHAR3-like_C"/>
    <property type="match status" value="1"/>
</dbReference>
<feature type="domain" description="FAD/NAD(P)-binding" evidence="11">
    <location>
        <begin position="3"/>
        <end position="175"/>
    </location>
</feature>
<evidence type="ECO:0000259" key="11">
    <source>
        <dbReference type="Pfam" id="PF07992"/>
    </source>
</evidence>
<name>A0A6A2WWU2_HIBSY</name>
<reference evidence="13" key="1">
    <citation type="submission" date="2019-09" db="EMBL/GenBank/DDBJ databases">
        <title>Draft genome information of white flower Hibiscus syriacus.</title>
        <authorList>
            <person name="Kim Y.-M."/>
        </authorList>
    </citation>
    <scope>NUCLEOTIDE SEQUENCE [LARGE SCALE GENOMIC DNA]</scope>
    <source>
        <strain evidence="13">YM2019G1</strain>
    </source>
</reference>
<dbReference type="InterPro" id="IPR036188">
    <property type="entry name" value="FAD/NAD-bd_sf"/>
</dbReference>
<comment type="cofactor">
    <cofactor evidence="1">
        <name>FAD</name>
        <dbReference type="ChEBI" id="CHEBI:57692"/>
    </cofactor>
</comment>
<keyword evidence="3" id="KW-0285">Flavoprotein</keyword>
<keyword evidence="6" id="KW-0520">NAD</keyword>
<comment type="caution">
    <text evidence="13">The sequence shown here is derived from an EMBL/GenBank/DDBJ whole genome shotgun (WGS) entry which is preliminary data.</text>
</comment>
<evidence type="ECO:0000256" key="5">
    <source>
        <dbReference type="ARBA" id="ARBA00023002"/>
    </source>
</evidence>
<feature type="domain" description="Monodehydroascorbate reductase 3-like C-terminal" evidence="12">
    <location>
        <begin position="179"/>
        <end position="254"/>
    </location>
</feature>
<dbReference type="Gene3D" id="3.30.390.30">
    <property type="match status" value="1"/>
</dbReference>
<gene>
    <name evidence="13" type="ORF">F3Y22_tig00112503pilonHSYRG00290</name>
</gene>
<evidence type="ECO:0000256" key="3">
    <source>
        <dbReference type="ARBA" id="ARBA00022630"/>
    </source>
</evidence>
<dbReference type="InterPro" id="IPR016156">
    <property type="entry name" value="FAD/NAD-linked_Rdtase_dimer_sf"/>
</dbReference>
<dbReference type="InterPro" id="IPR023753">
    <property type="entry name" value="FAD/NAD-binding_dom"/>
</dbReference>
<comment type="catalytic activity">
    <reaction evidence="10">
        <text>2 monodehydro-L-ascorbate radical + NADH + H(+) = 2 L-ascorbate + NAD(+)</text>
        <dbReference type="Rhea" id="RHEA:14581"/>
        <dbReference type="ChEBI" id="CHEBI:15378"/>
        <dbReference type="ChEBI" id="CHEBI:38290"/>
        <dbReference type="ChEBI" id="CHEBI:57540"/>
        <dbReference type="ChEBI" id="CHEBI:57945"/>
        <dbReference type="ChEBI" id="CHEBI:59513"/>
        <dbReference type="EC" id="1.6.5.4"/>
    </reaction>
</comment>
<dbReference type="PANTHER" id="PTHR43557:SF5">
    <property type="entry name" value="MONODEHYDROASCORBATE REDUCTASE 1, PEROXISOMAL"/>
    <property type="match status" value="1"/>
</dbReference>
<accession>A0A6A2WWU2</accession>
<proteinExistence type="inferred from homology"/>
<keyword evidence="14" id="KW-1185">Reference proteome</keyword>
<comment type="function">
    <text evidence="8">Catalyzes the conversion of monodehydroascorbate to ascorbate, oxidizing NADH in the process.</text>
</comment>
<evidence type="ECO:0000256" key="4">
    <source>
        <dbReference type="ARBA" id="ARBA00022827"/>
    </source>
</evidence>
<evidence type="ECO:0000313" key="13">
    <source>
        <dbReference type="EMBL" id="KAE8666292.1"/>
    </source>
</evidence>
<dbReference type="SUPFAM" id="SSF51905">
    <property type="entry name" value="FAD/NAD(P)-binding domain"/>
    <property type="match status" value="1"/>
</dbReference>
<evidence type="ECO:0000256" key="1">
    <source>
        <dbReference type="ARBA" id="ARBA00001974"/>
    </source>
</evidence>
<evidence type="ECO:0000256" key="9">
    <source>
        <dbReference type="ARBA" id="ARBA00038920"/>
    </source>
</evidence>
<evidence type="ECO:0000259" key="12">
    <source>
        <dbReference type="Pfam" id="PF21791"/>
    </source>
</evidence>
<keyword evidence="4" id="KW-0274">FAD</keyword>
<dbReference type="GO" id="GO:0016656">
    <property type="term" value="F:monodehydroascorbate reductase (NADH) activity"/>
    <property type="evidence" value="ECO:0007669"/>
    <property type="project" value="UniProtKB-EC"/>
</dbReference>
<comment type="similarity">
    <text evidence="2">Belongs to the FAD-dependent oxidoreductase family.</text>
</comment>
<dbReference type="Gene3D" id="3.50.50.60">
    <property type="entry name" value="FAD/NAD(P)-binding domain"/>
    <property type="match status" value="2"/>
</dbReference>
<dbReference type="EC" id="1.6.5.4" evidence="9"/>
<dbReference type="InterPro" id="IPR050446">
    <property type="entry name" value="FAD-oxidoreductase/Apoptosis"/>
</dbReference>
<dbReference type="AlphaFoldDB" id="A0A6A2WWU2"/>
<evidence type="ECO:0000256" key="6">
    <source>
        <dbReference type="ARBA" id="ARBA00023027"/>
    </source>
</evidence>
<evidence type="ECO:0000256" key="8">
    <source>
        <dbReference type="ARBA" id="ARBA00037189"/>
    </source>
</evidence>
<keyword evidence="5" id="KW-0560">Oxidoreductase</keyword>
<dbReference type="Proteomes" id="UP000436088">
    <property type="component" value="Unassembled WGS sequence"/>
</dbReference>
<sequence length="257" mass="28287">MPKNIFYLREIDDADKLVEAIKTKKNGKAVIVGGGYIGLELGAALRINNLDVSMVYPEPWCMPRLFTFDIAAFYEGYYANEGIKIIKGIVAEVKEVQLKDGRVLEADVVVGVGGRPLTTSFKGRVEEEKGGIKTDAFFKTSVPNVYAVGDVATFPLKLYNELRRVEHVDHAQKSAEQAVKFYGDNVGDTVLFGDNNPQSPKAKFGSYWIKDGKVVGAFLEGSTLEENQEIAKVAKLQPNVENLDVLTKEGLSFACKI</sequence>
<evidence type="ECO:0000313" key="14">
    <source>
        <dbReference type="Proteomes" id="UP000436088"/>
    </source>
</evidence>
<organism evidence="13 14">
    <name type="scientific">Hibiscus syriacus</name>
    <name type="common">Rose of Sharon</name>
    <dbReference type="NCBI Taxonomy" id="106335"/>
    <lineage>
        <taxon>Eukaryota</taxon>
        <taxon>Viridiplantae</taxon>
        <taxon>Streptophyta</taxon>
        <taxon>Embryophyta</taxon>
        <taxon>Tracheophyta</taxon>
        <taxon>Spermatophyta</taxon>
        <taxon>Magnoliopsida</taxon>
        <taxon>eudicotyledons</taxon>
        <taxon>Gunneridae</taxon>
        <taxon>Pentapetalae</taxon>
        <taxon>rosids</taxon>
        <taxon>malvids</taxon>
        <taxon>Malvales</taxon>
        <taxon>Malvaceae</taxon>
        <taxon>Malvoideae</taxon>
        <taxon>Hibiscus</taxon>
    </lineage>
</organism>
<evidence type="ECO:0000256" key="2">
    <source>
        <dbReference type="ARBA" id="ARBA00006442"/>
    </source>
</evidence>
<keyword evidence="7" id="KW-0676">Redox-active center</keyword>
<evidence type="ECO:0000256" key="10">
    <source>
        <dbReference type="ARBA" id="ARBA00048948"/>
    </source>
</evidence>
<dbReference type="EMBL" id="VEPZ02001598">
    <property type="protein sequence ID" value="KAE8666292.1"/>
    <property type="molecule type" value="Genomic_DNA"/>
</dbReference>
<evidence type="ECO:0000256" key="7">
    <source>
        <dbReference type="ARBA" id="ARBA00023284"/>
    </source>
</evidence>
<protein>
    <recommendedName>
        <fullName evidence="9">monodehydroascorbate reductase (NADH)</fullName>
        <ecNumber evidence="9">1.6.5.4</ecNumber>
    </recommendedName>
</protein>
<dbReference type="InterPro" id="IPR048618">
    <property type="entry name" value="MDHAR3-like_C"/>
</dbReference>
<dbReference type="Pfam" id="PF07992">
    <property type="entry name" value="Pyr_redox_2"/>
    <property type="match status" value="1"/>
</dbReference>
<dbReference type="PRINTS" id="PR00368">
    <property type="entry name" value="FADPNR"/>
</dbReference>
<dbReference type="PRINTS" id="PR00411">
    <property type="entry name" value="PNDRDTASEI"/>
</dbReference>
<dbReference type="GO" id="GO:0005737">
    <property type="term" value="C:cytoplasm"/>
    <property type="evidence" value="ECO:0007669"/>
    <property type="project" value="TreeGrafter"/>
</dbReference>